<reference evidence="1 2" key="1">
    <citation type="submission" date="2016-10" db="EMBL/GenBank/DDBJ databases">
        <authorList>
            <person name="de Groot N.N."/>
        </authorList>
    </citation>
    <scope>NUCLEOTIDE SEQUENCE [LARGE SCALE GENOMIC DNA]</scope>
    <source>
        <strain evidence="2">P4-7,KCTC 19426,CECT 7604</strain>
    </source>
</reference>
<dbReference type="Proteomes" id="UP000198741">
    <property type="component" value="Chromosome I"/>
</dbReference>
<protein>
    <submittedName>
        <fullName evidence="1">Uncharacterized protein</fullName>
    </submittedName>
</protein>
<dbReference type="STRING" id="1090615.SAMN04515671_1088"/>
<proteinExistence type="predicted"/>
<dbReference type="AlphaFoldDB" id="A0A1H0JXQ2"/>
<name>A0A1H0JXQ2_9ACTN</name>
<dbReference type="RefSeq" id="WP_090474920.1">
    <property type="nucleotide sequence ID" value="NZ_LT629710.1"/>
</dbReference>
<evidence type="ECO:0000313" key="2">
    <source>
        <dbReference type="Proteomes" id="UP000198741"/>
    </source>
</evidence>
<evidence type="ECO:0000313" key="1">
    <source>
        <dbReference type="EMBL" id="SDO48466.1"/>
    </source>
</evidence>
<dbReference type="EMBL" id="LT629710">
    <property type="protein sequence ID" value="SDO48466.1"/>
    <property type="molecule type" value="Genomic_DNA"/>
</dbReference>
<accession>A0A1H0JXQ2</accession>
<gene>
    <name evidence="1" type="ORF">SAMN04515671_1088</name>
</gene>
<organism evidence="1 2">
    <name type="scientific">Nakamurella panacisegetis</name>
    <dbReference type="NCBI Taxonomy" id="1090615"/>
    <lineage>
        <taxon>Bacteria</taxon>
        <taxon>Bacillati</taxon>
        <taxon>Actinomycetota</taxon>
        <taxon>Actinomycetes</taxon>
        <taxon>Nakamurellales</taxon>
        <taxon>Nakamurellaceae</taxon>
        <taxon>Nakamurella</taxon>
    </lineage>
</organism>
<sequence length="244" mass="25315">MSTVTIPNVELVSIGNWNASKGDGNVTRDDIASMAAAFEDHLVDRPAITIGFGADSPSHDGGPAFGWVERIRVSNDGQTLLGDLVGVPQKLGDAIPTALRRRSIQMSWGARTPAGKVYPAVLMGVTLLGTTAPPITRLSDVAALYSGGVASSASAVFIEQAPNGATMNQPTHTSFAAAPVNHTVVPQYTVYGSDRPVTPEAAAFAAANRAAVEAAAQQAAADRVRVEAGMRGLGLTPASERNRW</sequence>
<dbReference type="OrthoDB" id="4419617at2"/>
<keyword evidence="2" id="KW-1185">Reference proteome</keyword>